<reference evidence="3 4" key="1">
    <citation type="submission" date="2021-12" db="EMBL/GenBank/DDBJ databases">
        <title>Sinirhodobacter sp. WL0062 is a bacterium isolated from seawater.</title>
        <authorList>
            <person name="Wang L."/>
            <person name="He W."/>
            <person name="Zhang D.-F."/>
        </authorList>
    </citation>
    <scope>NUCLEOTIDE SEQUENCE [LARGE SCALE GENOMIC DNA]</scope>
    <source>
        <strain evidence="3 4">WL0062</strain>
    </source>
</reference>
<evidence type="ECO:0000313" key="4">
    <source>
        <dbReference type="Proteomes" id="UP001521181"/>
    </source>
</evidence>
<keyword evidence="1" id="KW-0472">Membrane</keyword>
<feature type="transmembrane region" description="Helical" evidence="1">
    <location>
        <begin position="122"/>
        <end position="142"/>
    </location>
</feature>
<evidence type="ECO:0000259" key="2">
    <source>
        <dbReference type="Pfam" id="PF07331"/>
    </source>
</evidence>
<evidence type="ECO:0000313" key="3">
    <source>
        <dbReference type="EMBL" id="MCE5975002.1"/>
    </source>
</evidence>
<comment type="caution">
    <text evidence="3">The sequence shown here is derived from an EMBL/GenBank/DDBJ whole genome shotgun (WGS) entry which is preliminary data.</text>
</comment>
<name>A0ABS8Z214_9RHOB</name>
<organism evidence="3 4">
    <name type="scientific">Rhodobacter flavimaris</name>
    <dbReference type="NCBI Taxonomy" id="2907145"/>
    <lineage>
        <taxon>Bacteria</taxon>
        <taxon>Pseudomonadati</taxon>
        <taxon>Pseudomonadota</taxon>
        <taxon>Alphaproteobacteria</taxon>
        <taxon>Rhodobacterales</taxon>
        <taxon>Rhodobacter group</taxon>
        <taxon>Rhodobacter</taxon>
    </lineage>
</organism>
<gene>
    <name evidence="3" type="ORF">LZA78_16100</name>
</gene>
<dbReference type="RefSeq" id="WP_233677935.1">
    <property type="nucleotide sequence ID" value="NZ_JAJUOS010000015.1"/>
</dbReference>
<dbReference type="Pfam" id="PF07331">
    <property type="entry name" value="TctB"/>
    <property type="match status" value="1"/>
</dbReference>
<dbReference type="Proteomes" id="UP001521181">
    <property type="component" value="Unassembled WGS sequence"/>
</dbReference>
<evidence type="ECO:0000256" key="1">
    <source>
        <dbReference type="SAM" id="Phobius"/>
    </source>
</evidence>
<feature type="transmembrane region" description="Helical" evidence="1">
    <location>
        <begin position="41"/>
        <end position="61"/>
    </location>
</feature>
<keyword evidence="1" id="KW-1133">Transmembrane helix</keyword>
<proteinExistence type="predicted"/>
<sequence length="150" mass="15678">MAERRERTDLICGLAVGALGLLALCSSLTWDFGSMRRIGPAAFPALTGVVLIGLGLAIALFDRTVPEDAAPPAVNLRGFFLVVAGLAAFAVLIKPAGMVPAVWAAVFLSAQADPAARWRDTLLVAVVMTVIALGLFVHLLGFQARAFGAY</sequence>
<dbReference type="EMBL" id="JAJUOS010000015">
    <property type="protein sequence ID" value="MCE5975002.1"/>
    <property type="molecule type" value="Genomic_DNA"/>
</dbReference>
<keyword evidence="1" id="KW-0812">Transmembrane</keyword>
<accession>A0ABS8Z214</accession>
<protein>
    <submittedName>
        <fullName evidence="3">Tripartite tricarboxylate transporter TctB family protein</fullName>
    </submittedName>
</protein>
<feature type="transmembrane region" description="Helical" evidence="1">
    <location>
        <begin position="73"/>
        <end position="93"/>
    </location>
</feature>
<dbReference type="InterPro" id="IPR009936">
    <property type="entry name" value="DUF1468"/>
</dbReference>
<feature type="domain" description="DUF1468" evidence="2">
    <location>
        <begin position="16"/>
        <end position="141"/>
    </location>
</feature>
<keyword evidence="4" id="KW-1185">Reference proteome</keyword>